<dbReference type="InterPro" id="IPR051011">
    <property type="entry name" value="Metal_resp_trans_reg"/>
</dbReference>
<gene>
    <name evidence="6" type="ORF">VRS74_03965</name>
</gene>
<dbReference type="RefSeq" id="WP_354143945.1">
    <property type="nucleotide sequence ID" value="NZ_JAZDQV010000003.1"/>
</dbReference>
<keyword evidence="7" id="KW-1185">Reference proteome</keyword>
<dbReference type="CDD" id="cd00090">
    <property type="entry name" value="HTH_ARSR"/>
    <property type="match status" value="1"/>
</dbReference>
<feature type="domain" description="HTH arsR-type" evidence="5">
    <location>
        <begin position="11"/>
        <end position="106"/>
    </location>
</feature>
<evidence type="ECO:0000259" key="5">
    <source>
        <dbReference type="PROSITE" id="PS50987"/>
    </source>
</evidence>
<dbReference type="EMBL" id="JAZDQV010000003">
    <property type="protein sequence ID" value="MEE1876838.1"/>
    <property type="molecule type" value="Genomic_DNA"/>
</dbReference>
<accession>A0ABU7GCK7</accession>
<dbReference type="InterPro" id="IPR036388">
    <property type="entry name" value="WH-like_DNA-bd_sf"/>
</dbReference>
<keyword evidence="3" id="KW-0804">Transcription</keyword>
<dbReference type="InterPro" id="IPR036390">
    <property type="entry name" value="WH_DNA-bd_sf"/>
</dbReference>
<dbReference type="Proteomes" id="UP001343492">
    <property type="component" value="Unassembled WGS sequence"/>
</dbReference>
<protein>
    <submittedName>
        <fullName evidence="6">Metalloregulator ArsR/SmtB family transcription factor</fullName>
    </submittedName>
</protein>
<name>A0ABU7GCK7_9SPHN</name>
<evidence type="ECO:0000256" key="4">
    <source>
        <dbReference type="SAM" id="MobiDB-lite"/>
    </source>
</evidence>
<keyword evidence="1" id="KW-0805">Transcription regulation</keyword>
<dbReference type="InterPro" id="IPR001845">
    <property type="entry name" value="HTH_ArsR_DNA-bd_dom"/>
</dbReference>
<dbReference type="PRINTS" id="PR00778">
    <property type="entry name" value="HTHARSR"/>
</dbReference>
<keyword evidence="2" id="KW-0238">DNA-binding</keyword>
<evidence type="ECO:0000256" key="3">
    <source>
        <dbReference type="ARBA" id="ARBA00023163"/>
    </source>
</evidence>
<dbReference type="NCBIfam" id="NF033788">
    <property type="entry name" value="HTH_metalloreg"/>
    <property type="match status" value="1"/>
</dbReference>
<evidence type="ECO:0000256" key="1">
    <source>
        <dbReference type="ARBA" id="ARBA00023015"/>
    </source>
</evidence>
<dbReference type="Pfam" id="PF01022">
    <property type="entry name" value="HTH_5"/>
    <property type="match status" value="1"/>
</dbReference>
<dbReference type="PANTHER" id="PTHR43132:SF2">
    <property type="entry name" value="ARSENICAL RESISTANCE OPERON REPRESSOR ARSR-RELATED"/>
    <property type="match status" value="1"/>
</dbReference>
<dbReference type="PROSITE" id="PS50987">
    <property type="entry name" value="HTH_ARSR_2"/>
    <property type="match status" value="1"/>
</dbReference>
<organism evidence="6 7">
    <name type="scientific">Altererythrobacter litoralis</name>
    <dbReference type="NCBI Taxonomy" id="3113904"/>
    <lineage>
        <taxon>Bacteria</taxon>
        <taxon>Pseudomonadati</taxon>
        <taxon>Pseudomonadota</taxon>
        <taxon>Alphaproteobacteria</taxon>
        <taxon>Sphingomonadales</taxon>
        <taxon>Erythrobacteraceae</taxon>
        <taxon>Altererythrobacter</taxon>
    </lineage>
</organism>
<sequence length="134" mass="14537">MELSNLTSFDAMRANAGKAAEYLAMLSSRPRLLILCHLAEAGELPVGEMAIRIGLSQSALSQHLAKLRAEGLVAFRREAQTLLYRVADPKAGRLLDTLHDIFCDAAEAMNERGASISQAGSVPDQLPNKEQECE</sequence>
<feature type="region of interest" description="Disordered" evidence="4">
    <location>
        <begin position="114"/>
        <end position="134"/>
    </location>
</feature>
<proteinExistence type="predicted"/>
<evidence type="ECO:0000256" key="2">
    <source>
        <dbReference type="ARBA" id="ARBA00023125"/>
    </source>
</evidence>
<reference evidence="6 7" key="1">
    <citation type="submission" date="2024-01" db="EMBL/GenBank/DDBJ databases">
        <title>The genome sequence of Erythrobacteraceae sp. strain 1XM1-14.</title>
        <authorList>
            <person name="Liu Y."/>
        </authorList>
    </citation>
    <scope>NUCLEOTIDE SEQUENCE [LARGE SCALE GENOMIC DNA]</scope>
    <source>
        <strain evidence="6 7">1XM1-14</strain>
    </source>
</reference>
<evidence type="ECO:0000313" key="7">
    <source>
        <dbReference type="Proteomes" id="UP001343492"/>
    </source>
</evidence>
<evidence type="ECO:0000313" key="6">
    <source>
        <dbReference type="EMBL" id="MEE1876838.1"/>
    </source>
</evidence>
<dbReference type="Gene3D" id="1.10.10.10">
    <property type="entry name" value="Winged helix-like DNA-binding domain superfamily/Winged helix DNA-binding domain"/>
    <property type="match status" value="1"/>
</dbReference>
<comment type="caution">
    <text evidence="6">The sequence shown here is derived from an EMBL/GenBank/DDBJ whole genome shotgun (WGS) entry which is preliminary data.</text>
</comment>
<dbReference type="InterPro" id="IPR011991">
    <property type="entry name" value="ArsR-like_HTH"/>
</dbReference>
<dbReference type="SMART" id="SM00418">
    <property type="entry name" value="HTH_ARSR"/>
    <property type="match status" value="1"/>
</dbReference>
<dbReference type="PANTHER" id="PTHR43132">
    <property type="entry name" value="ARSENICAL RESISTANCE OPERON REPRESSOR ARSR-RELATED"/>
    <property type="match status" value="1"/>
</dbReference>
<dbReference type="SUPFAM" id="SSF46785">
    <property type="entry name" value="Winged helix' DNA-binding domain"/>
    <property type="match status" value="1"/>
</dbReference>